<gene>
    <name evidence="2" type="ORF">RDV89_10565</name>
</gene>
<accession>A0ABU3PW97</accession>
<name>A0ABU3PW97_9ACTN</name>
<proteinExistence type="predicted"/>
<dbReference type="Gene3D" id="1.10.10.10">
    <property type="entry name" value="Winged helix-like DNA-binding domain superfamily/Winged helix DNA-binding domain"/>
    <property type="match status" value="1"/>
</dbReference>
<dbReference type="SUPFAM" id="SSF46785">
    <property type="entry name" value="Winged helix' DNA-binding domain"/>
    <property type="match status" value="1"/>
</dbReference>
<dbReference type="InterPro" id="IPR011991">
    <property type="entry name" value="ArsR-like_HTH"/>
</dbReference>
<sequence>MSDRPAAASYRPISDARTLRAFAHPVRSRILDELNARGPQRSADLAEVLGLPANQVSFHVRNLATYGLVVEAPEHARDRRDRVWKLADDGHGFTLELARIEDEPGGASIASAWRGLAVGRAHREVEAAYSAERDPATVRNIMQATFLLTKEEAEELAADLNEVMGRWTGRSRESGGEGRQVYALLQLLQPRPDDLAPGSEGEDA</sequence>
<comment type="caution">
    <text evidence="2">The sequence shown here is derived from an EMBL/GenBank/DDBJ whole genome shotgun (WGS) entry which is preliminary data.</text>
</comment>
<dbReference type="InterPro" id="IPR036388">
    <property type="entry name" value="WH-like_DNA-bd_sf"/>
</dbReference>
<dbReference type="EMBL" id="JAVYII010000004">
    <property type="protein sequence ID" value="MDT9593510.1"/>
    <property type="molecule type" value="Genomic_DNA"/>
</dbReference>
<evidence type="ECO:0000259" key="1">
    <source>
        <dbReference type="SMART" id="SM00418"/>
    </source>
</evidence>
<organism evidence="2 3">
    <name type="scientific">Nocardioides imazamoxiresistens</name>
    <dbReference type="NCBI Taxonomy" id="3231893"/>
    <lineage>
        <taxon>Bacteria</taxon>
        <taxon>Bacillati</taxon>
        <taxon>Actinomycetota</taxon>
        <taxon>Actinomycetes</taxon>
        <taxon>Propionibacteriales</taxon>
        <taxon>Nocardioidaceae</taxon>
        <taxon>Nocardioides</taxon>
    </lineage>
</organism>
<dbReference type="SMART" id="SM00418">
    <property type="entry name" value="HTH_ARSR"/>
    <property type="match status" value="1"/>
</dbReference>
<dbReference type="Proteomes" id="UP001268542">
    <property type="component" value="Unassembled WGS sequence"/>
</dbReference>
<dbReference type="InterPro" id="IPR001845">
    <property type="entry name" value="HTH_ArsR_DNA-bd_dom"/>
</dbReference>
<dbReference type="CDD" id="cd00090">
    <property type="entry name" value="HTH_ARSR"/>
    <property type="match status" value="1"/>
</dbReference>
<reference evidence="2 3" key="1">
    <citation type="submission" date="2023-08" db="EMBL/GenBank/DDBJ databases">
        <title>Nocardioides seae sp. nov., a bacterium isolated from a soil.</title>
        <authorList>
            <person name="Wang X."/>
        </authorList>
    </citation>
    <scope>NUCLEOTIDE SEQUENCE [LARGE SCALE GENOMIC DNA]</scope>
    <source>
        <strain evidence="2 3">YZH12</strain>
    </source>
</reference>
<protein>
    <submittedName>
        <fullName evidence="2">Helix-turn-helix domain-containing protein</fullName>
    </submittedName>
</protein>
<keyword evidence="3" id="KW-1185">Reference proteome</keyword>
<dbReference type="InterPro" id="IPR036390">
    <property type="entry name" value="WH_DNA-bd_sf"/>
</dbReference>
<dbReference type="Pfam" id="PF12840">
    <property type="entry name" value="HTH_20"/>
    <property type="match status" value="1"/>
</dbReference>
<evidence type="ECO:0000313" key="3">
    <source>
        <dbReference type="Proteomes" id="UP001268542"/>
    </source>
</evidence>
<feature type="domain" description="HTH arsR-type" evidence="1">
    <location>
        <begin position="17"/>
        <end position="103"/>
    </location>
</feature>
<dbReference type="RefSeq" id="WP_315733005.1">
    <property type="nucleotide sequence ID" value="NZ_JAVYII010000004.1"/>
</dbReference>
<evidence type="ECO:0000313" key="2">
    <source>
        <dbReference type="EMBL" id="MDT9593510.1"/>
    </source>
</evidence>